<dbReference type="PROSITE" id="PS51462">
    <property type="entry name" value="NUDIX"/>
    <property type="match status" value="1"/>
</dbReference>
<dbReference type="GO" id="GO:0030145">
    <property type="term" value="F:manganese ion binding"/>
    <property type="evidence" value="ECO:0007669"/>
    <property type="project" value="InterPro"/>
</dbReference>
<dbReference type="GO" id="GO:0000932">
    <property type="term" value="C:P-body"/>
    <property type="evidence" value="ECO:0007669"/>
    <property type="project" value="TreeGrafter"/>
</dbReference>
<dbReference type="GO" id="GO:0140933">
    <property type="term" value="F:5'-(N(7)-methylguanosine 5'-triphospho)-[mRNA] hydrolase activity"/>
    <property type="evidence" value="ECO:0007669"/>
    <property type="project" value="InterPro"/>
</dbReference>
<accession>A0AAN6S910</accession>
<evidence type="ECO:0000313" key="11">
    <source>
        <dbReference type="EMBL" id="KAK3944256.1"/>
    </source>
</evidence>
<evidence type="ECO:0000256" key="3">
    <source>
        <dbReference type="ARBA" id="ARBA00005279"/>
    </source>
</evidence>
<feature type="compositionally biased region" description="Low complexity" evidence="9">
    <location>
        <begin position="718"/>
        <end position="729"/>
    </location>
</feature>
<gene>
    <name evidence="11" type="ORF">QBC46DRAFT_404512</name>
</gene>
<keyword evidence="6" id="KW-0378">Hydrolase</keyword>
<dbReference type="Proteomes" id="UP001303473">
    <property type="component" value="Unassembled WGS sequence"/>
</dbReference>
<keyword evidence="4" id="KW-0963">Cytoplasm</keyword>
<reference evidence="12" key="1">
    <citation type="journal article" date="2023" name="Mol. Phylogenet. Evol.">
        <title>Genome-scale phylogeny and comparative genomics of the fungal order Sordariales.</title>
        <authorList>
            <person name="Hensen N."/>
            <person name="Bonometti L."/>
            <person name="Westerberg I."/>
            <person name="Brannstrom I.O."/>
            <person name="Guillou S."/>
            <person name="Cros-Aarteil S."/>
            <person name="Calhoun S."/>
            <person name="Haridas S."/>
            <person name="Kuo A."/>
            <person name="Mondo S."/>
            <person name="Pangilinan J."/>
            <person name="Riley R."/>
            <person name="LaButti K."/>
            <person name="Andreopoulos B."/>
            <person name="Lipzen A."/>
            <person name="Chen C."/>
            <person name="Yan M."/>
            <person name="Daum C."/>
            <person name="Ng V."/>
            <person name="Clum A."/>
            <person name="Steindorff A."/>
            <person name="Ohm R.A."/>
            <person name="Martin F."/>
            <person name="Silar P."/>
            <person name="Natvig D.O."/>
            <person name="Lalanne C."/>
            <person name="Gautier V."/>
            <person name="Ament-Velasquez S.L."/>
            <person name="Kruys A."/>
            <person name="Hutchinson M.I."/>
            <person name="Powell A.J."/>
            <person name="Barry K."/>
            <person name="Miller A.N."/>
            <person name="Grigoriev I.V."/>
            <person name="Debuchy R."/>
            <person name="Gladieux P."/>
            <person name="Hiltunen Thoren M."/>
            <person name="Johannesson H."/>
        </authorList>
    </citation>
    <scope>NUCLEOTIDE SEQUENCE [LARGE SCALE GENOMIC DNA]</scope>
    <source>
        <strain evidence="12">CBS 340.73</strain>
    </source>
</reference>
<comment type="caution">
    <text evidence="11">The sequence shown here is derived from an EMBL/GenBank/DDBJ whole genome shotgun (WGS) entry which is preliminary data.</text>
</comment>
<protein>
    <recommendedName>
        <fullName evidence="10">Nudix hydrolase domain-containing protein</fullName>
    </recommendedName>
</protein>
<dbReference type="GO" id="GO:0000290">
    <property type="term" value="P:deadenylation-dependent decapping of nuclear-transcribed mRNA"/>
    <property type="evidence" value="ECO:0007669"/>
    <property type="project" value="InterPro"/>
</dbReference>
<evidence type="ECO:0000256" key="1">
    <source>
        <dbReference type="ARBA" id="ARBA00001936"/>
    </source>
</evidence>
<evidence type="ECO:0000256" key="9">
    <source>
        <dbReference type="SAM" id="MobiDB-lite"/>
    </source>
</evidence>
<dbReference type="InterPro" id="IPR020084">
    <property type="entry name" value="NUDIX_hydrolase_CS"/>
</dbReference>
<keyword evidence="5" id="KW-0479">Metal-binding</keyword>
<comment type="subcellular location">
    <subcellularLocation>
        <location evidence="2">Cytoplasm</location>
    </subcellularLocation>
</comment>
<dbReference type="InterPro" id="IPR044099">
    <property type="entry name" value="Dcp2_NUDIX"/>
</dbReference>
<name>A0AAN6S910_9PEZI</name>
<dbReference type="InterPro" id="IPR007722">
    <property type="entry name" value="DCP2_BoxA"/>
</dbReference>
<evidence type="ECO:0000256" key="8">
    <source>
        <dbReference type="ARBA" id="ARBA00023211"/>
    </source>
</evidence>
<dbReference type="InterPro" id="IPR036189">
    <property type="entry name" value="DCP2_BoxA_sf"/>
</dbReference>
<evidence type="ECO:0000256" key="4">
    <source>
        <dbReference type="ARBA" id="ARBA00022490"/>
    </source>
</evidence>
<keyword evidence="8" id="KW-0464">Manganese</keyword>
<dbReference type="PANTHER" id="PTHR23114:SF17">
    <property type="entry name" value="M7GPPPN-MRNA HYDROLASE"/>
    <property type="match status" value="1"/>
</dbReference>
<evidence type="ECO:0000256" key="6">
    <source>
        <dbReference type="ARBA" id="ARBA00022801"/>
    </source>
</evidence>
<keyword evidence="7" id="KW-0694">RNA-binding</keyword>
<dbReference type="GO" id="GO:0000184">
    <property type="term" value="P:nuclear-transcribed mRNA catabolic process, nonsense-mediated decay"/>
    <property type="evidence" value="ECO:0007669"/>
    <property type="project" value="InterPro"/>
</dbReference>
<feature type="region of interest" description="Disordered" evidence="9">
    <location>
        <begin position="686"/>
        <end position="937"/>
    </location>
</feature>
<comment type="similarity">
    <text evidence="3">Belongs to the Nudix hydrolase family. DCP2 subfamily.</text>
</comment>
<feature type="compositionally biased region" description="Basic and acidic residues" evidence="9">
    <location>
        <begin position="835"/>
        <end position="845"/>
    </location>
</feature>
<dbReference type="Gene3D" id="3.90.79.10">
    <property type="entry name" value="Nucleoside Triphosphate Pyrophosphohydrolase"/>
    <property type="match status" value="1"/>
</dbReference>
<feature type="region of interest" description="Disordered" evidence="9">
    <location>
        <begin position="513"/>
        <end position="647"/>
    </location>
</feature>
<evidence type="ECO:0000256" key="2">
    <source>
        <dbReference type="ARBA" id="ARBA00004496"/>
    </source>
</evidence>
<feature type="compositionally biased region" description="Low complexity" evidence="9">
    <location>
        <begin position="909"/>
        <end position="930"/>
    </location>
</feature>
<sequence length="950" mass="104626">MAETKMQLEDWLDDLCVRFIINLPKEDLESVERICFQVEEAQWFYEDFIRPLDPTLPSMSLRSFCLRMFQHCPLLAPFSLDNHMRAFEQFLEYKTRIPVRGAILLNEAMDATVLVKGWKKGANWSFPRGKINKNEDDLECAIREVYEETGFDIKKAGLVPKDDEVKYIQISIREQEIRLYVFRNIPMDTVFQPKTRKEISKIQWYKLSELPAFRKKGHHQQDDAAAAANANKFYMVAPFLVPLKKWIVQQKNKDAKRGASHVHLSAQLLQEDPLTEDDIGTQPEPVDGDPSTATSEIETLEGAHQELQRLLKVQPPTQGLQLSQSSAGIDKGEALMAILQKKATEPLSQEPSPHAQLPQTPLDHTYTSAPTPHTPHHHHPTHRMPHMVPPPAYPTPIYNQFAFPGGFIQLPPTQSYGHLYSNLGQQLRRAPSLVHPQPLPPQAQFIRGILPTPNIPETPVQVAAQTRHLQSSLADLPETVQESQQPEQQAPKMAPQLNSHKMSLLNAFKSENRQPNEHKPLDTIPQNEAAPRSGQAASHRPVVWADSVSPQPPNAAAQYLPQPPSQQQPYGPQPRPEKEPIHTGASGPSMPKPVQPTDSHRSALLDIFKKSGSMSPTGSVESTARSVKAKNVPGPVADEEPSSTVPKHVLSTAEALAYQAEKAGASMRMNPELNLPYRAVQILSRPKQPESIQSPDPLGPIHRYGPSASSLGRHEMRNPANSNSNQSSPRGHDMRNPAYSGPSSPRSHDMRGQAHTNQSSPRGPVFQFQAGNEQRRSQGSPLQYQSGGSPHGPRQLSPTVPGSSQGAGPAFQPFQPFQQTFQPYQQAGPSAMNPRRQDSNPEQKQKLLSMFKGPHSPATSISGDEKGKYREKEPSLYDQVVRSGTPRSRVASLASAGAGPENGSGMGAAAGAKSAGGSSGPTSRRGSGTPISPADRDFLLSYLQSVSSGR</sequence>
<dbReference type="SMART" id="SM01125">
    <property type="entry name" value="DCP2"/>
    <property type="match status" value="1"/>
</dbReference>
<dbReference type="AlphaFoldDB" id="A0AAN6S910"/>
<dbReference type="SUPFAM" id="SSF55811">
    <property type="entry name" value="Nudix"/>
    <property type="match status" value="1"/>
</dbReference>
<dbReference type="PANTHER" id="PTHR23114">
    <property type="entry name" value="M7GPPPN-MRNA HYDROLASE"/>
    <property type="match status" value="1"/>
</dbReference>
<feature type="compositionally biased region" description="Pro residues" evidence="9">
    <location>
        <begin position="561"/>
        <end position="574"/>
    </location>
</feature>
<feature type="compositionally biased region" description="Basic and acidic residues" evidence="9">
    <location>
        <begin position="863"/>
        <end position="875"/>
    </location>
</feature>
<dbReference type="InterPro" id="IPR000086">
    <property type="entry name" value="NUDIX_hydrolase_dom"/>
</dbReference>
<feature type="compositionally biased region" description="Polar residues" evidence="9">
    <location>
        <begin position="769"/>
        <end position="788"/>
    </location>
</feature>
<feature type="compositionally biased region" description="Polar residues" evidence="9">
    <location>
        <begin position="612"/>
        <end position="625"/>
    </location>
</feature>
<dbReference type="FunFam" id="3.90.79.10:FF:000003">
    <property type="entry name" value="M7GpppN-mRNA hydrolase isoform 2"/>
    <property type="match status" value="1"/>
</dbReference>
<evidence type="ECO:0000313" key="12">
    <source>
        <dbReference type="Proteomes" id="UP001303473"/>
    </source>
</evidence>
<dbReference type="GO" id="GO:0003723">
    <property type="term" value="F:RNA binding"/>
    <property type="evidence" value="ECO:0007669"/>
    <property type="project" value="UniProtKB-KW"/>
</dbReference>
<feature type="domain" description="Nudix hydrolase" evidence="10">
    <location>
        <begin position="95"/>
        <end position="227"/>
    </location>
</feature>
<feature type="region of interest" description="Disordered" evidence="9">
    <location>
        <begin position="344"/>
        <end position="388"/>
    </location>
</feature>
<organism evidence="11 12">
    <name type="scientific">Diplogelasinospora grovesii</name>
    <dbReference type="NCBI Taxonomy" id="303347"/>
    <lineage>
        <taxon>Eukaryota</taxon>
        <taxon>Fungi</taxon>
        <taxon>Dikarya</taxon>
        <taxon>Ascomycota</taxon>
        <taxon>Pezizomycotina</taxon>
        <taxon>Sordariomycetes</taxon>
        <taxon>Sordariomycetidae</taxon>
        <taxon>Sordariales</taxon>
        <taxon>Diplogelasinosporaceae</taxon>
        <taxon>Diplogelasinospora</taxon>
    </lineage>
</organism>
<feature type="compositionally biased region" description="Basic residues" evidence="9">
    <location>
        <begin position="374"/>
        <end position="385"/>
    </location>
</feature>
<evidence type="ECO:0000259" key="10">
    <source>
        <dbReference type="PROSITE" id="PS51462"/>
    </source>
</evidence>
<dbReference type="Pfam" id="PF05026">
    <property type="entry name" value="DCP2"/>
    <property type="match status" value="1"/>
</dbReference>
<keyword evidence="12" id="KW-1185">Reference proteome</keyword>
<dbReference type="CDD" id="cd03672">
    <property type="entry name" value="NUDIX_Dcp2p_Nudt20"/>
    <property type="match status" value="1"/>
</dbReference>
<comment type="cofactor">
    <cofactor evidence="1">
        <name>Mn(2+)</name>
        <dbReference type="ChEBI" id="CHEBI:29035"/>
    </cofactor>
</comment>
<dbReference type="EMBL" id="MU853760">
    <property type="protein sequence ID" value="KAK3944256.1"/>
    <property type="molecule type" value="Genomic_DNA"/>
</dbReference>
<dbReference type="FunFam" id="1.10.10.1050:FF:000003">
    <property type="entry name" value="Decapping enzyme Dcp2, putative"/>
    <property type="match status" value="1"/>
</dbReference>
<dbReference type="PROSITE" id="PS00893">
    <property type="entry name" value="NUDIX_BOX"/>
    <property type="match status" value="1"/>
</dbReference>
<feature type="region of interest" description="Disordered" evidence="9">
    <location>
        <begin position="268"/>
        <end position="293"/>
    </location>
</feature>
<dbReference type="SUPFAM" id="SSF140586">
    <property type="entry name" value="Dcp2 domain-like"/>
    <property type="match status" value="1"/>
</dbReference>
<dbReference type="InterPro" id="IPR015797">
    <property type="entry name" value="NUDIX_hydrolase-like_dom_sf"/>
</dbReference>
<proteinExistence type="inferred from homology"/>
<dbReference type="Pfam" id="PF00293">
    <property type="entry name" value="NUDIX"/>
    <property type="match status" value="1"/>
</dbReference>
<evidence type="ECO:0000256" key="7">
    <source>
        <dbReference type="ARBA" id="ARBA00022884"/>
    </source>
</evidence>
<feature type="compositionally biased region" description="Basic and acidic residues" evidence="9">
    <location>
        <begin position="598"/>
        <end position="609"/>
    </location>
</feature>
<dbReference type="Gene3D" id="1.10.10.1050">
    <property type="entry name" value="Dcp2, box A domain"/>
    <property type="match status" value="1"/>
</dbReference>
<evidence type="ECO:0000256" key="5">
    <source>
        <dbReference type="ARBA" id="ARBA00022723"/>
    </source>
</evidence>
<feature type="compositionally biased region" description="Low complexity" evidence="9">
    <location>
        <begin position="806"/>
        <end position="829"/>
    </location>
</feature>